<feature type="compositionally biased region" description="Basic and acidic residues" evidence="1">
    <location>
        <begin position="1149"/>
        <end position="1163"/>
    </location>
</feature>
<feature type="compositionally biased region" description="Basic and acidic residues" evidence="1">
    <location>
        <begin position="1449"/>
        <end position="1468"/>
    </location>
</feature>
<feature type="compositionally biased region" description="Basic and acidic residues" evidence="1">
    <location>
        <begin position="77"/>
        <end position="87"/>
    </location>
</feature>
<dbReference type="SMART" id="SM00262">
    <property type="entry name" value="GEL"/>
    <property type="match status" value="3"/>
</dbReference>
<dbReference type="GO" id="GO:0008154">
    <property type="term" value="P:actin polymerization or depolymerization"/>
    <property type="evidence" value="ECO:0007669"/>
    <property type="project" value="TreeGrafter"/>
</dbReference>
<proteinExistence type="predicted"/>
<evidence type="ECO:0000256" key="1">
    <source>
        <dbReference type="SAM" id="MobiDB-lite"/>
    </source>
</evidence>
<dbReference type="GO" id="GO:0005737">
    <property type="term" value="C:cytoplasm"/>
    <property type="evidence" value="ECO:0007669"/>
    <property type="project" value="TreeGrafter"/>
</dbReference>
<feature type="region of interest" description="Disordered" evidence="1">
    <location>
        <begin position="1338"/>
        <end position="1482"/>
    </location>
</feature>
<feature type="region of interest" description="Disordered" evidence="1">
    <location>
        <begin position="759"/>
        <end position="781"/>
    </location>
</feature>
<comment type="caution">
    <text evidence="2">The sequence shown here is derived from an EMBL/GenBank/DDBJ whole genome shotgun (WGS) entry which is preliminary data.</text>
</comment>
<feature type="compositionally biased region" description="Basic and acidic residues" evidence="1">
    <location>
        <begin position="236"/>
        <end position="251"/>
    </location>
</feature>
<evidence type="ECO:0000313" key="2">
    <source>
        <dbReference type="EMBL" id="KAK2547118.1"/>
    </source>
</evidence>
<feature type="compositionally biased region" description="Basic and acidic residues" evidence="1">
    <location>
        <begin position="1243"/>
        <end position="1277"/>
    </location>
</feature>
<feature type="compositionally biased region" description="Polar residues" evidence="1">
    <location>
        <begin position="1437"/>
        <end position="1448"/>
    </location>
</feature>
<dbReference type="GO" id="GO:0051015">
    <property type="term" value="F:actin filament binding"/>
    <property type="evidence" value="ECO:0007669"/>
    <property type="project" value="InterPro"/>
</dbReference>
<dbReference type="GO" id="GO:0005546">
    <property type="term" value="F:phosphatidylinositol-4,5-bisphosphate binding"/>
    <property type="evidence" value="ECO:0007669"/>
    <property type="project" value="TreeGrafter"/>
</dbReference>
<dbReference type="PANTHER" id="PTHR11977:SF45">
    <property type="entry name" value="SUPERVILLIN"/>
    <property type="match status" value="1"/>
</dbReference>
<dbReference type="InterPro" id="IPR029006">
    <property type="entry name" value="ADF-H/Gelsolin-like_dom_sf"/>
</dbReference>
<feature type="compositionally biased region" description="Polar residues" evidence="1">
    <location>
        <begin position="193"/>
        <end position="205"/>
    </location>
</feature>
<evidence type="ECO:0000313" key="3">
    <source>
        <dbReference type="Proteomes" id="UP001249851"/>
    </source>
</evidence>
<dbReference type="InterPro" id="IPR007122">
    <property type="entry name" value="Villin/Gelsolin"/>
</dbReference>
<dbReference type="EMBL" id="JARQWQ010000213">
    <property type="protein sequence ID" value="KAK2547118.1"/>
    <property type="molecule type" value="Genomic_DNA"/>
</dbReference>
<dbReference type="SUPFAM" id="SSF55753">
    <property type="entry name" value="Actin depolymerizing proteins"/>
    <property type="match status" value="2"/>
</dbReference>
<feature type="compositionally biased region" description="Low complexity" evidence="1">
    <location>
        <begin position="600"/>
        <end position="611"/>
    </location>
</feature>
<feature type="compositionally biased region" description="Low complexity" evidence="1">
    <location>
        <begin position="331"/>
        <end position="349"/>
    </location>
</feature>
<dbReference type="CDD" id="cd11293">
    <property type="entry name" value="gelsolin_S4_like"/>
    <property type="match status" value="1"/>
</dbReference>
<feature type="compositionally biased region" description="Basic and acidic residues" evidence="1">
    <location>
        <begin position="387"/>
        <end position="444"/>
    </location>
</feature>
<feature type="compositionally biased region" description="Polar residues" evidence="1">
    <location>
        <begin position="539"/>
        <end position="548"/>
    </location>
</feature>
<feature type="compositionally biased region" description="Polar residues" evidence="1">
    <location>
        <begin position="91"/>
        <end position="126"/>
    </location>
</feature>
<dbReference type="InterPro" id="IPR036180">
    <property type="entry name" value="Gelsolin-like_dom_sf"/>
</dbReference>
<name>A0AAD9PQE2_ACRCE</name>
<feature type="compositionally biased region" description="Polar residues" evidence="1">
    <location>
        <begin position="636"/>
        <end position="648"/>
    </location>
</feature>
<feature type="region of interest" description="Disordered" evidence="1">
    <location>
        <begin position="1080"/>
        <end position="1315"/>
    </location>
</feature>
<feature type="compositionally biased region" description="Polar residues" evidence="1">
    <location>
        <begin position="154"/>
        <end position="166"/>
    </location>
</feature>
<sequence>MSHRFRDSHEQPSSLPRRYFSLPKSYQTQNSSVDSTKDSSLSSRYRSSSSSSTPSSQSLQQGSSRTYGSATSSVLTDVKRPLSHRPEGNALSPTSRTGNLRKNSYPLTSSSSVHTFTPSYTTKHVFSTSHRGSSSSLGGSSDFSWARGEMPVRQRSSISLRETQSVWGPDGPPKRQNSSSSLRDSPFIKPGRSYSSRGQSNSDTHSTSRKKTSLADTERLSRSVSPTPTVSYAGRSESKKRDLSSDGKASLDKVTASKPLSPDTQVQGDATEIRDGLVSQNSGSAGAMLTRSASHPTVQYKGSEPLKERTPSPKSPTVQHFSGVLRKESPSSKSEVSSCSGSRRLSRASQGSLSDNGDDNLESSAARDISVLSREIASTYEGSLGRSDSRKGRFLSEKEKTNSKPEEKCANDTKTVDKEGSRKMKANKEKQFLREKSPPKEKSTLFHKGHRRSSSTGSTGTKDDTKKSGKKFSTVFSRKKPHSTDSGGEEERSQRKGLLPHKGSKESLRGNNRRGSSPSSHSVSPLPRRKISSPGRFITYSSDSQTASEEPKKFSVPGKFFANKESKSGAESGDLEAEDGGASASSKRRVSLPGKLGFPRSSSTERASTAASKEEPSVDPALLRRRRSNFKKAQSFDVNNDPSKNSMLNKFKFWDLSKKDRSPEEGKSPSSSPAETLGRKTTKNSSGEELKKKSPATRRDGARTVGVGVSSQLTDSIAKKKLEEKHSKVSPKVKHTVKGDSLVTNSGKDAKVVYVGPVTKSSPSQVGARKQGQKVTVDKKERVKPEVVATGAKVRKSEVDVKEQTEEKVSLENKKSVESKGAATGATEQKSDATKVIKSFNEVSTRDTVSKLRERRRRRREERERFFAGTEPAPKESSEVKDAMKKDQGQQESESTEGLVSDHSDGKNNQVDAKIAAEKRDELSQNHKKLEPTPKLRVIGKMHTADDILQNGHKVNFRKLRSQSIASAVHADIISDLIRENGLETKTKNEVKIPSVAELRMKFMDSKDDGKILPSRTILKLSDRPNSVCGEILSPTEMKKFDDINFSLAKKSSVEDVEGKKFSDSSSESLLTAGQWKPILKKINTPSPPPVNESTFKGEKKDENVAKEENKEETPEQEELSINPGIVNDTLKRRRGSKTKKRKKSIFGTDKEKEKEREPKSPDEETDMPQHGAVSAAIKAMFSRRPSSAEKTKSARKQRLKSAPESTTHGEALKSGPERERTMSAPSEIARKSPEVPTVQEHAATKIDRVELSTTKDHEKEEKTQEGKNDENCKDNEVQLQPLPEIQEKPKERKSLKKPSTNKKRVFRSTMKPFGLMKTKSESNISQLRIVSVDIPLDNDPEEEKKNNEKLVTNEPDKIIISHEETRDSQQKGRKPSVFEESLKEFYPNSTTVEEGNKHVPEVTLEDLDAVSGQTTQQLKSPADDRMKIRPRRRHQTTTNPVKSLQQRNDVRTDTEVERPRIEKKPVASEHPVIKRKKKKYKDPDNLWRRHTVNLAASAIAGLASTEDFTKVRLKKTAGPDEKDEYRGTKSTMLIHIKGRRNLQVRLVEPSVRSLNSGDCFALVTERDLFSWIGRDCNPYEKAKVTEIVSKIKAKSELDCKARDIVTIEDGDGDCGAALEKFLRILKDDSGSKEIRDAKSMPKDEEYEKGCVRGNMVYKIHWTEPPTLMPVESMCGHIPQVAILDTKEVFIFDFGSELYVWNGQQSLSGQRKSAFALAKQLYNEPFKPHGIFDPIFPYGKPENGSVEVDNKTGSQRPPWTLFARLHEKAETILFREKFLDWPDPTKIIRMKGHPSMLELSNQEKPPPVELKPCDPKSLLKSPPPLECQSFEGVNVGRGKGIPTVCVGDIYKEGNLVTTVGLKVWHINEYRHFELSPAHHGHFHSGEGYVIRWAYFVLTDRIAKDRKSRCRSTVTGRERCAYFFWQGNDCSVNEKGAAAIMAVELDEEKGPQVRVVQGKENPVFLGLFKGGMIIHNGSVLKSPLDPEK</sequence>
<gene>
    <name evidence="2" type="ORF">P5673_033112</name>
</gene>
<dbReference type="GO" id="GO:0051014">
    <property type="term" value="P:actin filament severing"/>
    <property type="evidence" value="ECO:0007669"/>
    <property type="project" value="TreeGrafter"/>
</dbReference>
<feature type="compositionally biased region" description="Basic and acidic residues" evidence="1">
    <location>
        <begin position="1096"/>
        <end position="1114"/>
    </location>
</feature>
<dbReference type="GO" id="GO:0015629">
    <property type="term" value="C:actin cytoskeleton"/>
    <property type="evidence" value="ECO:0007669"/>
    <property type="project" value="TreeGrafter"/>
</dbReference>
<feature type="region of interest" description="Disordered" evidence="1">
    <location>
        <begin position="1"/>
        <end position="743"/>
    </location>
</feature>
<feature type="compositionally biased region" description="Low complexity" evidence="1">
    <location>
        <begin position="31"/>
        <end position="66"/>
    </location>
</feature>
<reference evidence="2" key="2">
    <citation type="journal article" date="2023" name="Science">
        <title>Genomic signatures of disease resistance in endangered staghorn corals.</title>
        <authorList>
            <person name="Vollmer S.V."/>
            <person name="Selwyn J.D."/>
            <person name="Despard B.A."/>
            <person name="Roesel C.L."/>
        </authorList>
    </citation>
    <scope>NUCLEOTIDE SEQUENCE</scope>
    <source>
        <strain evidence="2">K2</strain>
    </source>
</reference>
<feature type="compositionally biased region" description="Basic residues" evidence="1">
    <location>
        <begin position="1132"/>
        <end position="1145"/>
    </location>
</feature>
<protein>
    <submittedName>
        <fullName evidence="2">Supervillin</fullName>
    </submittedName>
</protein>
<feature type="compositionally biased region" description="Low complexity" evidence="1">
    <location>
        <begin position="509"/>
        <end position="526"/>
    </location>
</feature>
<feature type="compositionally biased region" description="Basic and acidic residues" evidence="1">
    <location>
        <begin position="1355"/>
        <end position="1384"/>
    </location>
</feature>
<feature type="compositionally biased region" description="Basic and acidic residues" evidence="1">
    <location>
        <begin position="873"/>
        <end position="889"/>
    </location>
</feature>
<dbReference type="Proteomes" id="UP001249851">
    <property type="component" value="Unassembled WGS sequence"/>
</dbReference>
<organism evidence="2 3">
    <name type="scientific">Acropora cervicornis</name>
    <name type="common">Staghorn coral</name>
    <dbReference type="NCBI Taxonomy" id="6130"/>
    <lineage>
        <taxon>Eukaryota</taxon>
        <taxon>Metazoa</taxon>
        <taxon>Cnidaria</taxon>
        <taxon>Anthozoa</taxon>
        <taxon>Hexacorallia</taxon>
        <taxon>Scleractinia</taxon>
        <taxon>Astrocoeniina</taxon>
        <taxon>Acroporidae</taxon>
        <taxon>Acropora</taxon>
    </lineage>
</organism>
<feature type="compositionally biased region" description="Basic and acidic residues" evidence="1">
    <location>
        <begin position="686"/>
        <end position="702"/>
    </location>
</feature>
<accession>A0AAD9PQE2</accession>
<keyword evidence="3" id="KW-1185">Reference proteome</keyword>
<dbReference type="PANTHER" id="PTHR11977">
    <property type="entry name" value="VILLIN"/>
    <property type="match status" value="1"/>
</dbReference>
<feature type="compositionally biased region" description="Basic and acidic residues" evidence="1">
    <location>
        <begin position="717"/>
        <end position="727"/>
    </location>
</feature>
<feature type="compositionally biased region" description="Basic and acidic residues" evidence="1">
    <location>
        <begin position="1"/>
        <end position="10"/>
    </location>
</feature>
<dbReference type="SUPFAM" id="SSF82754">
    <property type="entry name" value="C-terminal, gelsolin-like domain of Sec23/24"/>
    <property type="match status" value="1"/>
</dbReference>
<feature type="compositionally biased region" description="Basic residues" evidence="1">
    <location>
        <begin position="1294"/>
        <end position="1307"/>
    </location>
</feature>
<feature type="compositionally biased region" description="Low complexity" evidence="1">
    <location>
        <begin position="127"/>
        <end position="144"/>
    </location>
</feature>
<feature type="compositionally biased region" description="Basic and acidic residues" evidence="1">
    <location>
        <begin position="795"/>
        <end position="818"/>
    </location>
</feature>
<dbReference type="Gene3D" id="3.40.20.10">
    <property type="entry name" value="Severin"/>
    <property type="match status" value="3"/>
</dbReference>
<dbReference type="GO" id="GO:0051016">
    <property type="term" value="P:barbed-end actin filament capping"/>
    <property type="evidence" value="ECO:0007669"/>
    <property type="project" value="TreeGrafter"/>
</dbReference>
<reference evidence="2" key="1">
    <citation type="journal article" date="2023" name="G3 (Bethesda)">
        <title>Whole genome assembly and annotation of the endangered Caribbean coral Acropora cervicornis.</title>
        <authorList>
            <person name="Selwyn J.D."/>
            <person name="Vollmer S.V."/>
        </authorList>
    </citation>
    <scope>NUCLEOTIDE SEQUENCE</scope>
    <source>
        <strain evidence="2">K2</strain>
    </source>
</reference>
<feature type="region of interest" description="Disordered" evidence="1">
    <location>
        <begin position="794"/>
        <end position="922"/>
    </location>
</feature>
<feature type="compositionally biased region" description="Basic and acidic residues" evidence="1">
    <location>
        <begin position="652"/>
        <end position="667"/>
    </location>
</feature>